<feature type="domain" description="EF-hand" evidence="1">
    <location>
        <begin position="258"/>
        <end position="293"/>
    </location>
</feature>
<comment type="caution">
    <text evidence="2">The sequence shown here is derived from an EMBL/GenBank/DDBJ whole genome shotgun (WGS) entry which is preliminary data.</text>
</comment>
<dbReference type="PANTHER" id="PTHR23048:SF7">
    <property type="entry name" value="SIMILAR TO MYOSIN, LIGHT POLYPEPTIDE 6, ALKALI, SMOOTH MUSCLE AND NON-MUSCLE"/>
    <property type="match status" value="1"/>
</dbReference>
<dbReference type="GO" id="GO:0005509">
    <property type="term" value="F:calcium ion binding"/>
    <property type="evidence" value="ECO:0007669"/>
    <property type="project" value="InterPro"/>
</dbReference>
<dbReference type="PANTHER" id="PTHR23048">
    <property type="entry name" value="MYOSIN LIGHT CHAIN 1, 3"/>
    <property type="match status" value="1"/>
</dbReference>
<dbReference type="PROSITE" id="PS50222">
    <property type="entry name" value="EF_HAND_2"/>
    <property type="match status" value="2"/>
</dbReference>
<accession>A0AAV7SAZ9</accession>
<evidence type="ECO:0000259" key="1">
    <source>
        <dbReference type="PROSITE" id="PS50222"/>
    </source>
</evidence>
<gene>
    <name evidence="2" type="ORF">NDU88_001207</name>
</gene>
<sequence>MTLRWARTESRVLRALQDKGQVHTGTTQTCLLEEFAGAVGGAGSPLLGFLPMLPRAMALVRIRSQYRVFYTTINGKGWSPMCDESTFSAPLRILVEHWGASACRSEGEPEIFYWDMEATPTGVRQKGVGAGQCLLSALCHWLAVYCDVSTCRKDSRSRKGAAFQEEAIPCYRGKMCDFGEDQIIEYKDAFLLFDRSGDGRIQFSQCGDVMRALGQNPTNAEVLKVLGNPKSEELNTKMLGFDEFLPMLQTIAKNKDQGSYDDFVEGLRVFDKEANGSVMGAELRHVLVTLGEKMTEDEVELLLAGHEDANGCVCYEAFIRHIMSA</sequence>
<evidence type="ECO:0000313" key="3">
    <source>
        <dbReference type="Proteomes" id="UP001066276"/>
    </source>
</evidence>
<dbReference type="GO" id="GO:0008307">
    <property type="term" value="F:structural constituent of muscle"/>
    <property type="evidence" value="ECO:0007669"/>
    <property type="project" value="TreeGrafter"/>
</dbReference>
<dbReference type="SUPFAM" id="SSF47473">
    <property type="entry name" value="EF-hand"/>
    <property type="match status" value="1"/>
</dbReference>
<dbReference type="CDD" id="cd00051">
    <property type="entry name" value="EFh"/>
    <property type="match status" value="1"/>
</dbReference>
<dbReference type="SMART" id="SM00054">
    <property type="entry name" value="EFh"/>
    <property type="match status" value="2"/>
</dbReference>
<dbReference type="Gene3D" id="1.10.238.10">
    <property type="entry name" value="EF-hand"/>
    <property type="match status" value="2"/>
</dbReference>
<dbReference type="Proteomes" id="UP001066276">
    <property type="component" value="Chromosome 4_2"/>
</dbReference>
<dbReference type="EMBL" id="JANPWB010000008">
    <property type="protein sequence ID" value="KAJ1160714.1"/>
    <property type="molecule type" value="Genomic_DNA"/>
</dbReference>
<evidence type="ECO:0000313" key="2">
    <source>
        <dbReference type="EMBL" id="KAJ1160714.1"/>
    </source>
</evidence>
<proteinExistence type="predicted"/>
<dbReference type="InterPro" id="IPR011992">
    <property type="entry name" value="EF-hand-dom_pair"/>
</dbReference>
<protein>
    <recommendedName>
        <fullName evidence="1">EF-hand domain-containing protein</fullName>
    </recommendedName>
</protein>
<name>A0AAV7SAZ9_PLEWA</name>
<dbReference type="GO" id="GO:0016460">
    <property type="term" value="C:myosin II complex"/>
    <property type="evidence" value="ECO:0007669"/>
    <property type="project" value="TreeGrafter"/>
</dbReference>
<keyword evidence="3" id="KW-1185">Reference proteome</keyword>
<dbReference type="AlphaFoldDB" id="A0AAV7SAZ9"/>
<reference evidence="2" key="1">
    <citation type="journal article" date="2022" name="bioRxiv">
        <title>Sequencing and chromosome-scale assembly of the giantPleurodeles waltlgenome.</title>
        <authorList>
            <person name="Brown T."/>
            <person name="Elewa A."/>
            <person name="Iarovenko S."/>
            <person name="Subramanian E."/>
            <person name="Araus A.J."/>
            <person name="Petzold A."/>
            <person name="Susuki M."/>
            <person name="Suzuki K.-i.T."/>
            <person name="Hayashi T."/>
            <person name="Toyoda A."/>
            <person name="Oliveira C."/>
            <person name="Osipova E."/>
            <person name="Leigh N.D."/>
            <person name="Simon A."/>
            <person name="Yun M.H."/>
        </authorList>
    </citation>
    <scope>NUCLEOTIDE SEQUENCE</scope>
    <source>
        <strain evidence="2">20211129_DDA</strain>
        <tissue evidence="2">Liver</tissue>
    </source>
</reference>
<dbReference type="InterPro" id="IPR050230">
    <property type="entry name" value="CALM/Myosin/TropC-like"/>
</dbReference>
<dbReference type="InterPro" id="IPR002048">
    <property type="entry name" value="EF_hand_dom"/>
</dbReference>
<feature type="domain" description="EF-hand" evidence="1">
    <location>
        <begin position="181"/>
        <end position="216"/>
    </location>
</feature>
<dbReference type="FunFam" id="1.10.238.10:FF:000056">
    <property type="entry name" value="Myosin light chain 1 skeletal"/>
    <property type="match status" value="1"/>
</dbReference>
<organism evidence="2 3">
    <name type="scientific">Pleurodeles waltl</name>
    <name type="common">Iberian ribbed newt</name>
    <dbReference type="NCBI Taxonomy" id="8319"/>
    <lineage>
        <taxon>Eukaryota</taxon>
        <taxon>Metazoa</taxon>
        <taxon>Chordata</taxon>
        <taxon>Craniata</taxon>
        <taxon>Vertebrata</taxon>
        <taxon>Euteleostomi</taxon>
        <taxon>Amphibia</taxon>
        <taxon>Batrachia</taxon>
        <taxon>Caudata</taxon>
        <taxon>Salamandroidea</taxon>
        <taxon>Salamandridae</taxon>
        <taxon>Pleurodelinae</taxon>
        <taxon>Pleurodeles</taxon>
    </lineage>
</organism>